<proteinExistence type="predicted"/>
<accession>A0ABQ4ZJC5</accession>
<gene>
    <name evidence="1" type="ORF">Tco_0772641</name>
</gene>
<keyword evidence="2" id="KW-1185">Reference proteome</keyword>
<protein>
    <submittedName>
        <fullName evidence="1">Uncharacterized protein</fullName>
    </submittedName>
</protein>
<evidence type="ECO:0000313" key="1">
    <source>
        <dbReference type="EMBL" id="GJS90005.1"/>
    </source>
</evidence>
<dbReference type="Proteomes" id="UP001151760">
    <property type="component" value="Unassembled WGS sequence"/>
</dbReference>
<sequence>MTGGKSAYQKEEKTGYEATKAKTSAGIICVRFRLKDNRRKGLQVPDKGTVYVREEAKEMHQSLLDPPGKGLQVPDKGTVYVREEAKEMHQSLLDPRLICSEIDASMKAEPMLCLT</sequence>
<comment type="caution">
    <text evidence="1">The sequence shown here is derived from an EMBL/GenBank/DDBJ whole genome shotgun (WGS) entry which is preliminary data.</text>
</comment>
<reference evidence="1" key="2">
    <citation type="submission" date="2022-01" db="EMBL/GenBank/DDBJ databases">
        <authorList>
            <person name="Yamashiro T."/>
            <person name="Shiraishi A."/>
            <person name="Satake H."/>
            <person name="Nakayama K."/>
        </authorList>
    </citation>
    <scope>NUCLEOTIDE SEQUENCE</scope>
</reference>
<organism evidence="1 2">
    <name type="scientific">Tanacetum coccineum</name>
    <dbReference type="NCBI Taxonomy" id="301880"/>
    <lineage>
        <taxon>Eukaryota</taxon>
        <taxon>Viridiplantae</taxon>
        <taxon>Streptophyta</taxon>
        <taxon>Embryophyta</taxon>
        <taxon>Tracheophyta</taxon>
        <taxon>Spermatophyta</taxon>
        <taxon>Magnoliopsida</taxon>
        <taxon>eudicotyledons</taxon>
        <taxon>Gunneridae</taxon>
        <taxon>Pentapetalae</taxon>
        <taxon>asterids</taxon>
        <taxon>campanulids</taxon>
        <taxon>Asterales</taxon>
        <taxon>Asteraceae</taxon>
        <taxon>Asteroideae</taxon>
        <taxon>Anthemideae</taxon>
        <taxon>Anthemidinae</taxon>
        <taxon>Tanacetum</taxon>
    </lineage>
</organism>
<name>A0ABQ4ZJC5_9ASTR</name>
<evidence type="ECO:0000313" key="2">
    <source>
        <dbReference type="Proteomes" id="UP001151760"/>
    </source>
</evidence>
<reference evidence="1" key="1">
    <citation type="journal article" date="2022" name="Int. J. Mol. Sci.">
        <title>Draft Genome of Tanacetum Coccineum: Genomic Comparison of Closely Related Tanacetum-Family Plants.</title>
        <authorList>
            <person name="Yamashiro T."/>
            <person name="Shiraishi A."/>
            <person name="Nakayama K."/>
            <person name="Satake H."/>
        </authorList>
    </citation>
    <scope>NUCLEOTIDE SEQUENCE</scope>
</reference>
<dbReference type="EMBL" id="BQNB010011394">
    <property type="protein sequence ID" value="GJS90005.1"/>
    <property type="molecule type" value="Genomic_DNA"/>
</dbReference>